<dbReference type="KEGG" id="wdi:H9L19_02675"/>
<reference evidence="2 3" key="1">
    <citation type="submission" date="2020-08" db="EMBL/GenBank/DDBJ databases">
        <title>Genome sequence of Weissella diestrammenae KACC 16890T.</title>
        <authorList>
            <person name="Hyun D.-W."/>
            <person name="Bae J.-W."/>
        </authorList>
    </citation>
    <scope>NUCLEOTIDE SEQUENCE [LARGE SCALE GENOMIC DNA]</scope>
    <source>
        <strain evidence="2 3">KACC 16890</strain>
    </source>
</reference>
<evidence type="ECO:0000313" key="3">
    <source>
        <dbReference type="Proteomes" id="UP000515800"/>
    </source>
</evidence>
<keyword evidence="3" id="KW-1185">Reference proteome</keyword>
<feature type="domain" description="Gram-positive pilin subunit D1 N-terminal" evidence="1">
    <location>
        <begin position="62"/>
        <end position="156"/>
    </location>
</feature>
<dbReference type="InterPro" id="IPR032364">
    <property type="entry name" value="GramPos_pilinD1_N"/>
</dbReference>
<evidence type="ECO:0000313" key="2">
    <source>
        <dbReference type="EMBL" id="QNN75785.1"/>
    </source>
</evidence>
<dbReference type="AlphaFoldDB" id="A0A7G9T6R0"/>
<evidence type="ECO:0000259" key="1">
    <source>
        <dbReference type="Pfam" id="PF16555"/>
    </source>
</evidence>
<proteinExistence type="predicted"/>
<name>A0A7G9T6R0_9LACO</name>
<dbReference type="Pfam" id="PF16555">
    <property type="entry name" value="GramPos_pilinD1"/>
    <property type="match status" value="1"/>
</dbReference>
<gene>
    <name evidence="2" type="ORF">H9L19_02675</name>
</gene>
<accession>A0A7G9T6R0</accession>
<organism evidence="2 3">
    <name type="scientific">Weissella diestrammenae</name>
    <dbReference type="NCBI Taxonomy" id="1162633"/>
    <lineage>
        <taxon>Bacteria</taxon>
        <taxon>Bacillati</taxon>
        <taxon>Bacillota</taxon>
        <taxon>Bacilli</taxon>
        <taxon>Lactobacillales</taxon>
        <taxon>Lactobacillaceae</taxon>
        <taxon>Weissella</taxon>
    </lineage>
</organism>
<dbReference type="Gene3D" id="2.60.40.740">
    <property type="match status" value="1"/>
</dbReference>
<dbReference type="InterPro" id="IPR013783">
    <property type="entry name" value="Ig-like_fold"/>
</dbReference>
<sequence length="439" mass="48537">MMSYLDWKDGEIQPVWRTGTTVFPDNATKANALDQITAHFSIVQSSNSASRWQFEFHTIDHQQHLTNDQLLHDLTVVAGKTDSSQLTHTEMTGKSTTSGKGNVDLSLSKGLWLIIEDGRPHGVSQIATPMLLSLPTENQNGVRYGPNDTVHFYPKNYTMSTSLNKMVDPDGQGYVENDDKIGVYRGHSFKWAIDITLPATAEDFQTFMLKDVLPHQVDLQQIKIFQLAGANHGDVLWSSDFRPADTYMTNGISGHGQTYDLSQNGLAVTGQDGYYQLTHSDGSMAREPIVNSIDCWSGNEINKTNQRCGWFEINLQPHLKNLVEKGITSLRVEVTTIVNAAATTGLITNEARLTDDLRTRQDKASTWVGGYDFVKTNGPARYHEDADGHLTTQVFNPVADATFQLLWHHAPAGITLKEGGVSKADDTLYYAGRASDGGE</sequence>
<protein>
    <recommendedName>
        <fullName evidence="1">Gram-positive pilin subunit D1 N-terminal domain-containing protein</fullName>
    </recommendedName>
</protein>
<dbReference type="Gene3D" id="2.60.40.10">
    <property type="entry name" value="Immunoglobulins"/>
    <property type="match status" value="1"/>
</dbReference>
<dbReference type="Proteomes" id="UP000515800">
    <property type="component" value="Chromosome"/>
</dbReference>
<dbReference type="EMBL" id="CP060724">
    <property type="protein sequence ID" value="QNN75785.1"/>
    <property type="molecule type" value="Genomic_DNA"/>
</dbReference>